<dbReference type="PANTHER" id="PTHR13214:SF1">
    <property type="entry name" value="ZINC FINGER PROTEIN 330"/>
    <property type="match status" value="1"/>
</dbReference>
<protein>
    <submittedName>
        <fullName evidence="9">Uncharacterized protein</fullName>
    </submittedName>
</protein>
<dbReference type="InterPro" id="IPR010531">
    <property type="entry name" value="NOA36"/>
</dbReference>
<reference evidence="9 10" key="1">
    <citation type="submission" date="2016-11" db="EMBL/GenBank/DDBJ databases">
        <title>The macronuclear genome of Stentor coeruleus: a giant cell with tiny introns.</title>
        <authorList>
            <person name="Slabodnick M."/>
            <person name="Ruby J.G."/>
            <person name="Reiff S.B."/>
            <person name="Swart E.C."/>
            <person name="Gosai S."/>
            <person name="Prabakaran S."/>
            <person name="Witkowska E."/>
            <person name="Larue G.E."/>
            <person name="Fisher S."/>
            <person name="Freeman R.M."/>
            <person name="Gunawardena J."/>
            <person name="Chu W."/>
            <person name="Stover N.A."/>
            <person name="Gregory B.D."/>
            <person name="Nowacki M."/>
            <person name="Derisi J."/>
            <person name="Roy S.W."/>
            <person name="Marshall W.F."/>
            <person name="Sood P."/>
        </authorList>
    </citation>
    <scope>NUCLEOTIDE SEQUENCE [LARGE SCALE GENOMIC DNA]</scope>
    <source>
        <strain evidence="9">WM001</strain>
    </source>
</reference>
<evidence type="ECO:0000256" key="4">
    <source>
        <dbReference type="ARBA" id="ARBA00022737"/>
    </source>
</evidence>
<keyword evidence="6" id="KW-0862">Zinc</keyword>
<comment type="subcellular location">
    <subcellularLocation>
        <location evidence="1">Nucleus</location>
        <location evidence="1">Nucleolus</location>
    </subcellularLocation>
</comment>
<gene>
    <name evidence="9" type="ORF">SteCoe_23460</name>
</gene>
<keyword evidence="7" id="KW-0539">Nucleus</keyword>
<feature type="compositionally biased region" description="Acidic residues" evidence="8">
    <location>
        <begin position="245"/>
        <end position="258"/>
    </location>
</feature>
<evidence type="ECO:0000313" key="10">
    <source>
        <dbReference type="Proteomes" id="UP000187209"/>
    </source>
</evidence>
<dbReference type="Proteomes" id="UP000187209">
    <property type="component" value="Unassembled WGS sequence"/>
</dbReference>
<evidence type="ECO:0000256" key="2">
    <source>
        <dbReference type="ARBA" id="ARBA00007212"/>
    </source>
</evidence>
<accession>A0A1R2BJX0</accession>
<name>A0A1R2BJX0_9CILI</name>
<feature type="region of interest" description="Disordered" evidence="8">
    <location>
        <begin position="232"/>
        <end position="258"/>
    </location>
</feature>
<dbReference type="PANTHER" id="PTHR13214">
    <property type="entry name" value="ZINC FINGER PROTEIN 330"/>
    <property type="match status" value="1"/>
</dbReference>
<dbReference type="EMBL" id="MPUH01000596">
    <property type="protein sequence ID" value="OMJ77058.1"/>
    <property type="molecule type" value="Genomic_DNA"/>
</dbReference>
<evidence type="ECO:0000256" key="5">
    <source>
        <dbReference type="ARBA" id="ARBA00022771"/>
    </source>
</evidence>
<feature type="compositionally biased region" description="Basic residues" evidence="8">
    <location>
        <begin position="1"/>
        <end position="13"/>
    </location>
</feature>
<keyword evidence="4" id="KW-0677">Repeat</keyword>
<evidence type="ECO:0000256" key="8">
    <source>
        <dbReference type="SAM" id="MobiDB-lite"/>
    </source>
</evidence>
<evidence type="ECO:0000256" key="6">
    <source>
        <dbReference type="ARBA" id="ARBA00022833"/>
    </source>
</evidence>
<dbReference type="GO" id="GO:0005730">
    <property type="term" value="C:nucleolus"/>
    <property type="evidence" value="ECO:0007669"/>
    <property type="project" value="UniProtKB-SubCell"/>
</dbReference>
<dbReference type="GO" id="GO:0008270">
    <property type="term" value="F:zinc ion binding"/>
    <property type="evidence" value="ECO:0007669"/>
    <property type="project" value="UniProtKB-KW"/>
</dbReference>
<dbReference type="AlphaFoldDB" id="A0A1R2BJX0"/>
<proteinExistence type="inferred from homology"/>
<feature type="compositionally biased region" description="Basic and acidic residues" evidence="8">
    <location>
        <begin position="235"/>
        <end position="244"/>
    </location>
</feature>
<comment type="caution">
    <text evidence="9">The sequence shown here is derived from an EMBL/GenBank/DDBJ whole genome shotgun (WGS) entry which is preliminary data.</text>
</comment>
<dbReference type="OrthoDB" id="10258894at2759"/>
<evidence type="ECO:0000256" key="7">
    <source>
        <dbReference type="ARBA" id="ARBA00023242"/>
    </source>
</evidence>
<organism evidence="9 10">
    <name type="scientific">Stentor coeruleus</name>
    <dbReference type="NCBI Taxonomy" id="5963"/>
    <lineage>
        <taxon>Eukaryota</taxon>
        <taxon>Sar</taxon>
        <taxon>Alveolata</taxon>
        <taxon>Ciliophora</taxon>
        <taxon>Postciliodesmatophora</taxon>
        <taxon>Heterotrichea</taxon>
        <taxon>Heterotrichida</taxon>
        <taxon>Stentoridae</taxon>
        <taxon>Stentor</taxon>
    </lineage>
</organism>
<feature type="region of interest" description="Disordered" evidence="8">
    <location>
        <begin position="1"/>
        <end position="25"/>
    </location>
</feature>
<keyword evidence="3" id="KW-0479">Metal-binding</keyword>
<evidence type="ECO:0000256" key="3">
    <source>
        <dbReference type="ARBA" id="ARBA00022723"/>
    </source>
</evidence>
<evidence type="ECO:0000256" key="1">
    <source>
        <dbReference type="ARBA" id="ARBA00004604"/>
    </source>
</evidence>
<keyword evidence="5" id="KW-0863">Zinc-finger</keyword>
<comment type="similarity">
    <text evidence="2">Belongs to the NOA36 family.</text>
</comment>
<dbReference type="Pfam" id="PF06524">
    <property type="entry name" value="NOA36"/>
    <property type="match status" value="1"/>
</dbReference>
<evidence type="ECO:0000313" key="9">
    <source>
        <dbReference type="EMBL" id="OMJ77058.1"/>
    </source>
</evidence>
<keyword evidence="10" id="KW-1185">Reference proteome</keyword>
<sequence>MPIKKSGQRKKAEKQRERQKQIQKGRISGIELHDHPCNLETECRECGRMQRNRAFCYFCGAIHKNPQCCQCGRIKCIPGSSDCVIKHPNINAVGLQMVGAICDFCEAWICHSKKCLQTHSCYCPLRVNDSPAECIECERSIWEHGGKMFTCTTCEHWLCGDDFFEHQASCQHLDGEDFKCASCNKFGSYICLRCKVSYCDDHQGSFMNKVSKQELPCKKCGYGLKETKALSVSTKTHEYGRQEAQDADYDDYDYESDD</sequence>